<evidence type="ECO:0000313" key="5">
    <source>
        <dbReference type="EMBL" id="RII77347.1"/>
    </source>
</evidence>
<dbReference type="GO" id="GO:0005524">
    <property type="term" value="F:ATP binding"/>
    <property type="evidence" value="ECO:0007669"/>
    <property type="project" value="UniProtKB-KW"/>
</dbReference>
<evidence type="ECO:0000256" key="2">
    <source>
        <dbReference type="ARBA" id="ARBA00022801"/>
    </source>
</evidence>
<name>A0A399M7U7_9PSED</name>
<dbReference type="GO" id="GO:0016787">
    <property type="term" value="F:hydrolase activity"/>
    <property type="evidence" value="ECO:0007669"/>
    <property type="project" value="UniProtKB-KW"/>
</dbReference>
<evidence type="ECO:0000256" key="1">
    <source>
        <dbReference type="ARBA" id="ARBA00022741"/>
    </source>
</evidence>
<feature type="domain" description="Helicase ATP-binding" evidence="4">
    <location>
        <begin position="176"/>
        <end position="497"/>
    </location>
</feature>
<organism evidence="5 6">
    <name type="scientific">Pseudomonas monteilii</name>
    <dbReference type="NCBI Taxonomy" id="76759"/>
    <lineage>
        <taxon>Bacteria</taxon>
        <taxon>Pseudomonadati</taxon>
        <taxon>Pseudomonadota</taxon>
        <taxon>Gammaproteobacteria</taxon>
        <taxon>Pseudomonadales</taxon>
        <taxon>Pseudomonadaceae</taxon>
        <taxon>Pseudomonas</taxon>
    </lineage>
</organism>
<proteinExistence type="predicted"/>
<dbReference type="AlphaFoldDB" id="A0A399M7U7"/>
<dbReference type="GeneID" id="72420487"/>
<dbReference type="EMBL" id="QWLL01000030">
    <property type="protein sequence ID" value="RII77347.1"/>
    <property type="molecule type" value="Genomic_DNA"/>
</dbReference>
<keyword evidence="2" id="KW-0378">Hydrolase</keyword>
<gene>
    <name evidence="5" type="ORF">D0894_12095</name>
</gene>
<keyword evidence="3" id="KW-0067">ATP-binding</keyword>
<dbReference type="InterPro" id="IPR014013">
    <property type="entry name" value="Helic_SF1/SF2_ATP-bd_DinG/Rad3"/>
</dbReference>
<protein>
    <recommendedName>
        <fullName evidence="4">Helicase ATP-binding domain-containing protein</fullName>
    </recommendedName>
</protein>
<accession>A0A399M7U7</accession>
<comment type="caution">
    <text evidence="5">The sequence shown here is derived from an EMBL/GenBank/DDBJ whole genome shotgun (WGS) entry which is preliminary data.</text>
</comment>
<reference evidence="5 6" key="1">
    <citation type="submission" date="2018-08" db="EMBL/GenBank/DDBJ databases">
        <title>Draft genome sequence of the cyanotroph, Pseudomonas monteilii BCN3.</title>
        <authorList>
            <person name="Jones L.B."/>
            <person name="Kunz D.A."/>
        </authorList>
    </citation>
    <scope>NUCLEOTIDE SEQUENCE [LARGE SCALE GENOMIC DNA]</scope>
    <source>
        <strain evidence="5 6">BCN3</strain>
    </source>
</reference>
<evidence type="ECO:0000259" key="4">
    <source>
        <dbReference type="PROSITE" id="PS51193"/>
    </source>
</evidence>
<dbReference type="Gene3D" id="3.40.50.300">
    <property type="entry name" value="P-loop containing nucleotide triphosphate hydrolases"/>
    <property type="match status" value="1"/>
</dbReference>
<evidence type="ECO:0000256" key="3">
    <source>
        <dbReference type="ARBA" id="ARBA00022840"/>
    </source>
</evidence>
<dbReference type="PROSITE" id="PS51193">
    <property type="entry name" value="HELICASE_ATP_BIND_2"/>
    <property type="match status" value="1"/>
</dbReference>
<keyword evidence="1" id="KW-0547">Nucleotide-binding</keyword>
<dbReference type="RefSeq" id="WP_119369902.1">
    <property type="nucleotide sequence ID" value="NZ_QWLL01000030.1"/>
</dbReference>
<evidence type="ECO:0000313" key="6">
    <source>
        <dbReference type="Proteomes" id="UP000265875"/>
    </source>
</evidence>
<dbReference type="InterPro" id="IPR027417">
    <property type="entry name" value="P-loop_NTPase"/>
</dbReference>
<dbReference type="SUPFAM" id="SSF52540">
    <property type="entry name" value="P-loop containing nucleoside triphosphate hydrolases"/>
    <property type="match status" value="1"/>
</dbReference>
<dbReference type="Proteomes" id="UP000265875">
    <property type="component" value="Unassembled WGS sequence"/>
</dbReference>
<sequence length="1053" mass="116225">MPTLTENAAALALGLAIKYISKEPTLADAEVFLVGRPHLWMGWEGASDRVREQIITLIKYRPVDLNQTGRFLEEAGRIMFGGGAPFRVAGDDLLTELGTTPRLKETDVYYLQPGFDLDGLIEEKLCAVKSDPTLASCTKWPAEGQILLRETQSDGYRTFVISEEQRSRLVLDDTPLPLLEAPNTPIFSWEKASLHEIAKALDEAGRDPDNHLHQSHCSSLNSIVRNDGCVDAQAGKFYRVNAPTGTGKTVVMELMGIHTALQGHRVVIAVPNLTDVRNMVEALKRAVRIVAPHLNIAPLHSQRRIAKAGDYYIARGREDHPYDYRCLLDACATDGSVSQSDVEPCFNLQIPGERRGRETFKRIRSCPFLNQCGKRTMLEQALAADIVVVNHHALISGTTRIAVEGGGGESRSLLELLLRSASLFMVDEIDGLLLSAVDTSVFELPLSNHIEHSSLAELHMEIFGRDSIPDVDASTLYRAQRACNAVILHTTRLLQLALKHLTWPDRETVWERAEDKMIAEYLGLDPLVLDGVCGYGEQAIPPHLVPLRELLQAFSHNDPLPSPTEVVVSIGSLLDSLARRKKLGLRLNEKKSEKNDKKLEKLKSSLVIRTSLHFIETSLRTLYADVPVLARAKVAAALRVQQDLAGSAPFSPTPLGPLQRVVYGFKRKHEGRDTWSLQVVAMSGDPHRTLQYLPNLTSKIHAGVNRTFIGFSATAFFPGASCFDLSAKTLIDVPDAKGNIRFENVNVSVHVSGAALDSRLIHIRDLAYELWPWLVSRLAALEQDQDTCHRARLLLVTGSDAEAEQLASTLYEISGGQRKVAWIRGGKKSDRQERLPLANRLTYDDLVEFADGPNADVQLLVSSIYPMARGHNIVTADGKSALGGVVVCVRPLPSSDQPGNNLAHLCYSVGESIEPSATPGLALLKERAKANRILNGIRLAPPYFYSQPKDIRFYTIMNVLVTLTQLVGRARRGGTPVTCYLADAAFFDTRFTWAMLLERTIEKLKQDGHWNEFSTHHAGLVEAMTLYIEAAGPQTTAGTQENEGLPDDDFPED</sequence>